<dbReference type="EMBL" id="JADOUF010000001">
    <property type="protein sequence ID" value="MBG6136150.1"/>
    <property type="molecule type" value="Genomic_DNA"/>
</dbReference>
<keyword evidence="4" id="KW-1185">Reference proteome</keyword>
<evidence type="ECO:0000256" key="1">
    <source>
        <dbReference type="SAM" id="MobiDB-lite"/>
    </source>
</evidence>
<dbReference type="Proteomes" id="UP000622552">
    <property type="component" value="Unassembled WGS sequence"/>
</dbReference>
<name>A0A8J7GE00_9ACTN</name>
<dbReference type="InterPro" id="IPR002560">
    <property type="entry name" value="Transposase_DDE"/>
</dbReference>
<evidence type="ECO:0000313" key="3">
    <source>
        <dbReference type="EMBL" id="MBG6136150.1"/>
    </source>
</evidence>
<dbReference type="PANTHER" id="PTHR33498:SF1">
    <property type="entry name" value="TRANSPOSASE FOR INSERTION SEQUENCE ELEMENT IS1557"/>
    <property type="match status" value="1"/>
</dbReference>
<evidence type="ECO:0000259" key="2">
    <source>
        <dbReference type="PROSITE" id="PS50531"/>
    </source>
</evidence>
<protein>
    <submittedName>
        <fullName evidence="3">Transposase</fullName>
    </submittedName>
</protein>
<comment type="caution">
    <text evidence="3">The sequence shown here is derived from an EMBL/GenBank/DDBJ whole genome shotgun (WGS) entry which is preliminary data.</text>
</comment>
<sequence length="480" mass="52679">MSGRVHSRYRRRLADVAVGDRPAELWLLVRRFFCDNLACAAKTFVEQVAGLTRRRCRISELLRRTLTAIGLALAGRAGARLAAALGLRTSRNSLIRMVKALPDPPVGPVKVLGVDDFALKRGHVYGTVLIDCQTRKVIDLLPGRDATPLAEWLAGHPAPEVICRDRSGAYADGARTGAPGALQVADRFHLWQNLAVAVERCVAGHKACLADPVAAPPDGPTASDRVEPVDPTGPMAERRREHHALVHGLLARGMGIREIARYLGWGRHTVQRYARAATWQQLVVGRRRQLPSSLDPFKKFLREHWTARRGAICDLYQQVAAQGFGGSYSTVRDFLRTLTAPDQPAPPPAPPSVRRVAGWICRHPDNLPERDTLRLKTILARCPELDATFDLVRSFAAMLTGRTGSKHLTSWITTASTSGLATMTAFAKGLTLDLDAVTAGLTQPWNSGPVEGNVNRIKMLKRQMYGRAGFDLLRKRVLLA</sequence>
<organism evidence="3 4">
    <name type="scientific">Longispora fulva</name>
    <dbReference type="NCBI Taxonomy" id="619741"/>
    <lineage>
        <taxon>Bacteria</taxon>
        <taxon>Bacillati</taxon>
        <taxon>Actinomycetota</taxon>
        <taxon>Actinomycetes</taxon>
        <taxon>Micromonosporales</taxon>
        <taxon>Micromonosporaceae</taxon>
        <taxon>Longispora</taxon>
    </lineage>
</organism>
<dbReference type="Pfam" id="PF01610">
    <property type="entry name" value="DDE_Tnp_ISL3"/>
    <property type="match status" value="2"/>
</dbReference>
<accession>A0A8J7GE00</accession>
<feature type="region of interest" description="Disordered" evidence="1">
    <location>
        <begin position="214"/>
        <end position="235"/>
    </location>
</feature>
<reference evidence="3" key="1">
    <citation type="submission" date="2020-11" db="EMBL/GenBank/DDBJ databases">
        <title>Sequencing the genomes of 1000 actinobacteria strains.</title>
        <authorList>
            <person name="Klenk H.-P."/>
        </authorList>
    </citation>
    <scope>NUCLEOTIDE SEQUENCE</scope>
    <source>
        <strain evidence="3">DSM 45356</strain>
    </source>
</reference>
<dbReference type="AlphaFoldDB" id="A0A8J7GE00"/>
<dbReference type="InterPro" id="IPR017894">
    <property type="entry name" value="HTH_IS21_transposase_type"/>
</dbReference>
<gene>
    <name evidence="3" type="ORF">IW245_002344</name>
</gene>
<proteinExistence type="predicted"/>
<dbReference type="PANTHER" id="PTHR33498">
    <property type="entry name" value="TRANSPOSASE FOR INSERTION SEQUENCE ELEMENT IS1557"/>
    <property type="match status" value="1"/>
</dbReference>
<evidence type="ECO:0000313" key="4">
    <source>
        <dbReference type="Proteomes" id="UP000622552"/>
    </source>
</evidence>
<dbReference type="PROSITE" id="PS50531">
    <property type="entry name" value="HTH_IS21"/>
    <property type="match status" value="1"/>
</dbReference>
<feature type="domain" description="HTH IS21-type" evidence="2">
    <location>
        <begin position="241"/>
        <end position="305"/>
    </location>
</feature>
<dbReference type="NCBIfam" id="NF033550">
    <property type="entry name" value="transpos_ISL3"/>
    <property type="match status" value="1"/>
</dbReference>
<dbReference type="InterPro" id="IPR047951">
    <property type="entry name" value="Transpos_ISL3"/>
</dbReference>